<dbReference type="CDD" id="cd07389">
    <property type="entry name" value="MPP_PhoD"/>
    <property type="match status" value="1"/>
</dbReference>
<protein>
    <recommendedName>
        <fullName evidence="2">PhoD-like phosphatase metallophosphatase domain-containing protein</fullName>
    </recommendedName>
</protein>
<feature type="domain" description="PhoD-like phosphatase metallophosphatase" evidence="2">
    <location>
        <begin position="74"/>
        <end position="158"/>
    </location>
</feature>
<keyword evidence="1" id="KW-0732">Signal</keyword>
<evidence type="ECO:0000313" key="4">
    <source>
        <dbReference type="Proteomes" id="UP000628854"/>
    </source>
</evidence>
<proteinExistence type="predicted"/>
<dbReference type="Proteomes" id="UP000628854">
    <property type="component" value="Unassembled WGS sequence"/>
</dbReference>
<reference evidence="4" key="1">
    <citation type="journal article" date="2019" name="Int. J. Syst. Evol. Microbiol.">
        <title>The Global Catalogue of Microorganisms (GCM) 10K type strain sequencing project: providing services to taxonomists for standard genome sequencing and annotation.</title>
        <authorList>
            <consortium name="The Broad Institute Genomics Platform"/>
            <consortium name="The Broad Institute Genome Sequencing Center for Infectious Disease"/>
            <person name="Wu L."/>
            <person name="Ma J."/>
        </authorList>
    </citation>
    <scope>NUCLEOTIDE SEQUENCE [LARGE SCALE GENOMIC DNA]</scope>
    <source>
        <strain evidence="4">CGMCC 1.15928</strain>
    </source>
</reference>
<dbReference type="SUPFAM" id="SSF56300">
    <property type="entry name" value="Metallo-dependent phosphatases"/>
    <property type="match status" value="1"/>
</dbReference>
<keyword evidence="4" id="KW-1185">Reference proteome</keyword>
<gene>
    <name evidence="3" type="ORF">GCM10011503_21530</name>
</gene>
<dbReference type="RefSeq" id="WP_084392117.1">
    <property type="nucleotide sequence ID" value="NZ_BMKF01000002.1"/>
</dbReference>
<dbReference type="Gene3D" id="3.60.21.70">
    <property type="entry name" value="PhoD-like phosphatase"/>
    <property type="match status" value="1"/>
</dbReference>
<feature type="signal peptide" evidence="1">
    <location>
        <begin position="1"/>
        <end position="23"/>
    </location>
</feature>
<name>A0ABQ1JRP3_9PROT</name>
<feature type="domain" description="PhoD-like phosphatase metallophosphatase" evidence="2">
    <location>
        <begin position="201"/>
        <end position="337"/>
    </location>
</feature>
<evidence type="ECO:0000313" key="3">
    <source>
        <dbReference type="EMBL" id="GGB72569.1"/>
    </source>
</evidence>
<dbReference type="Pfam" id="PF09423">
    <property type="entry name" value="PhoD"/>
    <property type="match status" value="2"/>
</dbReference>
<dbReference type="InterPro" id="IPR029052">
    <property type="entry name" value="Metallo-depent_PP-like"/>
</dbReference>
<evidence type="ECO:0000256" key="1">
    <source>
        <dbReference type="SAM" id="SignalP"/>
    </source>
</evidence>
<feature type="chain" id="PRO_5045480176" description="PhoD-like phosphatase metallophosphatase domain-containing protein" evidence="1">
    <location>
        <begin position="24"/>
        <end position="396"/>
    </location>
</feature>
<organism evidence="3 4">
    <name type="scientific">Henriciella pelagia</name>
    <dbReference type="NCBI Taxonomy" id="1977912"/>
    <lineage>
        <taxon>Bacteria</taxon>
        <taxon>Pseudomonadati</taxon>
        <taxon>Pseudomonadota</taxon>
        <taxon>Alphaproteobacteria</taxon>
        <taxon>Hyphomonadales</taxon>
        <taxon>Hyphomonadaceae</taxon>
        <taxon>Henriciella</taxon>
    </lineage>
</organism>
<dbReference type="InterPro" id="IPR038607">
    <property type="entry name" value="PhoD-like_sf"/>
</dbReference>
<comment type="caution">
    <text evidence="3">The sequence shown here is derived from an EMBL/GenBank/DDBJ whole genome shotgun (WGS) entry which is preliminary data.</text>
</comment>
<dbReference type="EMBL" id="BMKF01000002">
    <property type="protein sequence ID" value="GGB72569.1"/>
    <property type="molecule type" value="Genomic_DNA"/>
</dbReference>
<dbReference type="PROSITE" id="PS51257">
    <property type="entry name" value="PROKAR_LIPOPROTEIN"/>
    <property type="match status" value="1"/>
</dbReference>
<evidence type="ECO:0000259" key="2">
    <source>
        <dbReference type="Pfam" id="PF09423"/>
    </source>
</evidence>
<sequence length="396" mass="43982">MKVQALVALGALTLASCVTQEGASVFPNFFEPAPTSAVEALNRYYEDFPENRLPTAPEGVPLPASDAVISRVLVASCNDEELDSPTLARLAEEEADLFLMIGDNVYGDRDGRDYAVNDVELTELRESFSDLAARPEFQAVRAKFPMMVAWDDHDMGENDGGKHFPFKVLAERIHETFWGLTGEDVGHWPGTYYARAFGPEGQRVQVIVLDTRFFRSDLTPTDEYGAKGKERYVPAPAGSYQDMLGSAQWTWLQNKLQAPADIRLIVSSIQVMPTTHGWEAWSTLPEERQRLFNLIQKTNANGVVFLSGDRHTGFIYEERGVLPYAANELTASSLNVSFATETSERDDRQIGAGFPPENYGAVEIDWAARKISLVLKDTNGQTARRNDIAFSEIGIE</sequence>
<accession>A0ABQ1JRP3</accession>
<dbReference type="PANTHER" id="PTHR33987">
    <property type="entry name" value="CALCINEURIN-LIKE METALLO-PHOSPHOESTERASE SUPERFAMILY PROTEIN"/>
    <property type="match status" value="1"/>
</dbReference>
<dbReference type="PANTHER" id="PTHR33987:SF1">
    <property type="entry name" value="CALCINEURIN-LIKE METALLO-PHOSPHOESTERASE SUPERFAMILY PROTEIN"/>
    <property type="match status" value="1"/>
</dbReference>
<dbReference type="InterPro" id="IPR018946">
    <property type="entry name" value="PhoD-like_MPP"/>
</dbReference>